<evidence type="ECO:0000256" key="3">
    <source>
        <dbReference type="ARBA" id="ARBA00023163"/>
    </source>
</evidence>
<gene>
    <name evidence="5" type="ORF">GCM10023329_00580</name>
</gene>
<keyword evidence="3" id="KW-0804">Transcription</keyword>
<evidence type="ECO:0000256" key="2">
    <source>
        <dbReference type="ARBA" id="ARBA00023125"/>
    </source>
</evidence>
<keyword evidence="6" id="KW-1185">Reference proteome</keyword>
<protein>
    <recommendedName>
        <fullName evidence="4">HTH luxR-type domain-containing protein</fullName>
    </recommendedName>
</protein>
<dbReference type="Proteomes" id="UP001501147">
    <property type="component" value="Unassembled WGS sequence"/>
</dbReference>
<dbReference type="RefSeq" id="WP_345608065.1">
    <property type="nucleotide sequence ID" value="NZ_BAABJV010000001.1"/>
</dbReference>
<dbReference type="PANTHER" id="PTHR44688:SF16">
    <property type="entry name" value="DNA-BINDING TRANSCRIPTIONAL ACTIVATOR DEVR_DOSR"/>
    <property type="match status" value="1"/>
</dbReference>
<evidence type="ECO:0000259" key="4">
    <source>
        <dbReference type="PROSITE" id="PS50043"/>
    </source>
</evidence>
<organism evidence="5 6">
    <name type="scientific">Streptomyces sanyensis</name>
    <dbReference type="NCBI Taxonomy" id="568869"/>
    <lineage>
        <taxon>Bacteria</taxon>
        <taxon>Bacillati</taxon>
        <taxon>Actinomycetota</taxon>
        <taxon>Actinomycetes</taxon>
        <taxon>Kitasatosporales</taxon>
        <taxon>Streptomycetaceae</taxon>
        <taxon>Streptomyces</taxon>
    </lineage>
</organism>
<dbReference type="SMART" id="SM00421">
    <property type="entry name" value="HTH_LUXR"/>
    <property type="match status" value="1"/>
</dbReference>
<evidence type="ECO:0000256" key="1">
    <source>
        <dbReference type="ARBA" id="ARBA00023015"/>
    </source>
</evidence>
<evidence type="ECO:0000313" key="5">
    <source>
        <dbReference type="EMBL" id="GAA4759603.1"/>
    </source>
</evidence>
<comment type="caution">
    <text evidence="5">The sequence shown here is derived from an EMBL/GenBank/DDBJ whole genome shotgun (WGS) entry which is preliminary data.</text>
</comment>
<dbReference type="PROSITE" id="PS50043">
    <property type="entry name" value="HTH_LUXR_2"/>
    <property type="match status" value="1"/>
</dbReference>
<reference evidence="6" key="1">
    <citation type="journal article" date="2019" name="Int. J. Syst. Evol. Microbiol.">
        <title>The Global Catalogue of Microorganisms (GCM) 10K type strain sequencing project: providing services to taxonomists for standard genome sequencing and annotation.</title>
        <authorList>
            <consortium name="The Broad Institute Genomics Platform"/>
            <consortium name="The Broad Institute Genome Sequencing Center for Infectious Disease"/>
            <person name="Wu L."/>
            <person name="Ma J."/>
        </authorList>
    </citation>
    <scope>NUCLEOTIDE SEQUENCE [LARGE SCALE GENOMIC DNA]</scope>
    <source>
        <strain evidence="6">JCM 18324</strain>
    </source>
</reference>
<dbReference type="InterPro" id="IPR036388">
    <property type="entry name" value="WH-like_DNA-bd_sf"/>
</dbReference>
<dbReference type="SUPFAM" id="SSF46894">
    <property type="entry name" value="C-terminal effector domain of the bipartite response regulators"/>
    <property type="match status" value="1"/>
</dbReference>
<dbReference type="InterPro" id="IPR000792">
    <property type="entry name" value="Tscrpt_reg_LuxR_C"/>
</dbReference>
<dbReference type="InterPro" id="IPR016032">
    <property type="entry name" value="Sig_transdc_resp-reg_C-effctor"/>
</dbReference>
<dbReference type="Gene3D" id="1.10.10.10">
    <property type="entry name" value="Winged helix-like DNA-binding domain superfamily/Winged helix DNA-binding domain"/>
    <property type="match status" value="1"/>
</dbReference>
<keyword evidence="1" id="KW-0805">Transcription regulation</keyword>
<name>A0ABP8ZM04_9ACTN</name>
<keyword evidence="2" id="KW-0238">DNA-binding</keyword>
<evidence type="ECO:0000313" key="6">
    <source>
        <dbReference type="Proteomes" id="UP001501147"/>
    </source>
</evidence>
<dbReference type="PRINTS" id="PR00038">
    <property type="entry name" value="HTHLUXR"/>
</dbReference>
<dbReference type="PANTHER" id="PTHR44688">
    <property type="entry name" value="DNA-BINDING TRANSCRIPTIONAL ACTIVATOR DEVR_DOSR"/>
    <property type="match status" value="1"/>
</dbReference>
<dbReference type="CDD" id="cd06170">
    <property type="entry name" value="LuxR_C_like"/>
    <property type="match status" value="1"/>
</dbReference>
<feature type="domain" description="HTH luxR-type" evidence="4">
    <location>
        <begin position="4"/>
        <end position="69"/>
    </location>
</feature>
<accession>A0ABP8ZM04</accession>
<dbReference type="EMBL" id="BAABJV010000001">
    <property type="protein sequence ID" value="GAA4759603.1"/>
    <property type="molecule type" value="Genomic_DNA"/>
</dbReference>
<dbReference type="PROSITE" id="PS00622">
    <property type="entry name" value="HTH_LUXR_1"/>
    <property type="match status" value="1"/>
</dbReference>
<proteinExistence type="predicted"/>
<dbReference type="Pfam" id="PF00196">
    <property type="entry name" value="GerE"/>
    <property type="match status" value="1"/>
</dbReference>
<sequence length="72" mass="7935">MTDSTAATPSFTPREQQVLALLSGGDTYCSIAKRLGISRHTVDTYLRHLRKKTGTRNRTQLAVLASQLGFRA</sequence>